<dbReference type="InterPro" id="IPR001173">
    <property type="entry name" value="Glyco_trans_2-like"/>
</dbReference>
<dbReference type="CDD" id="cd04186">
    <property type="entry name" value="GT_2_like_c"/>
    <property type="match status" value="1"/>
</dbReference>
<dbReference type="Pfam" id="PF00535">
    <property type="entry name" value="Glycos_transf_2"/>
    <property type="match status" value="1"/>
</dbReference>
<evidence type="ECO:0000313" key="2">
    <source>
        <dbReference type="EMBL" id="AAO44130.1"/>
    </source>
</evidence>
<keyword evidence="3" id="KW-1185">Reference proteome</keyword>
<dbReference type="SUPFAM" id="SSF53448">
    <property type="entry name" value="Nucleotide-diphospho-sugar transferases"/>
    <property type="match status" value="1"/>
</dbReference>
<feature type="domain" description="Glycosyltransferase 2-like" evidence="1">
    <location>
        <begin position="10"/>
        <end position="191"/>
    </location>
</feature>
<dbReference type="GO" id="GO:0016740">
    <property type="term" value="F:transferase activity"/>
    <property type="evidence" value="ECO:0007669"/>
    <property type="project" value="UniProtKB-KW"/>
</dbReference>
<dbReference type="PANTHER" id="PTHR43179">
    <property type="entry name" value="RHAMNOSYLTRANSFERASE WBBL"/>
    <property type="match status" value="1"/>
</dbReference>
<reference evidence="2 3" key="1">
    <citation type="journal article" date="2003" name="Genome Res.">
        <title>Tropheryma whipplei twist: a human pathogenic Actinobacteria with a reduced genome.</title>
        <authorList>
            <person name="Raoult D."/>
            <person name="Ogata H."/>
            <person name="Audic S."/>
            <person name="Robert C."/>
            <person name="Suhre K."/>
            <person name="Drancourt M."/>
            <person name="Claverie J.-M."/>
        </authorList>
    </citation>
    <scope>NUCLEOTIDE SEQUENCE [LARGE SCALE GENOMIC DNA]</scope>
    <source>
        <strain evidence="2 3">Twist</strain>
    </source>
</reference>
<dbReference type="CAZy" id="GT2">
    <property type="family name" value="Glycosyltransferase Family 2"/>
</dbReference>
<dbReference type="eggNOG" id="COG1216">
    <property type="taxonomic scope" value="Bacteria"/>
</dbReference>
<dbReference type="PANTHER" id="PTHR43179:SF7">
    <property type="entry name" value="RHAMNOSYLTRANSFERASE WBBL"/>
    <property type="match status" value="1"/>
</dbReference>
<dbReference type="HOGENOM" id="CLU_023845_0_0_11"/>
<dbReference type="Gene3D" id="3.90.550.10">
    <property type="entry name" value="Spore Coat Polysaccharide Biosynthesis Protein SpsA, Chain A"/>
    <property type="match status" value="1"/>
</dbReference>
<gene>
    <name evidence="2" type="primary">wbbL</name>
    <name evidence="2" type="ordered locus">TWT_033</name>
</gene>
<protein>
    <submittedName>
        <fullName evidence="2">Glycosyl transferase</fullName>
    </submittedName>
</protein>
<dbReference type="Proteomes" id="UP000002200">
    <property type="component" value="Chromosome"/>
</dbReference>
<keyword evidence="2" id="KW-0808">Transferase</keyword>
<evidence type="ECO:0000313" key="3">
    <source>
        <dbReference type="Proteomes" id="UP000002200"/>
    </source>
</evidence>
<dbReference type="AlphaFoldDB" id="Q83H29"/>
<sequence>MTMIARFELITVTYNCSDILRDFLVSVQDSEPNRVSVTVVDNNSHDRSICKDYARQFGARFIALEKNSGYGAAVNAGAKRLPSNIEYIGICNPDLALEKGTISTLLSVFEQDKDAVAAGPCILNQDGTPYPSARDIPGISNGVGHALFKNIWPDNPWTRSYTQSALGTKRRTCGWLSGAFFIIRRNAFEDVGGFDEGFFMYFEDVDLFSRLQKRPRYEPNAKVKHIGRYSTRQNPKTMLFFHHKSAGRFLDKKYSKKWQKPVTFLLKLGLKLRYRLQARKLK</sequence>
<evidence type="ECO:0000259" key="1">
    <source>
        <dbReference type="Pfam" id="PF00535"/>
    </source>
</evidence>
<accession>Q83H29</accession>
<dbReference type="EMBL" id="AE014184">
    <property type="protein sequence ID" value="AAO44130.1"/>
    <property type="molecule type" value="Genomic_DNA"/>
</dbReference>
<dbReference type="KEGG" id="twh:TWT_033"/>
<organism evidence="2 3">
    <name type="scientific">Tropheryma whipplei (strain Twist)</name>
    <name type="common">Whipple's bacillus</name>
    <dbReference type="NCBI Taxonomy" id="203267"/>
    <lineage>
        <taxon>Bacteria</taxon>
        <taxon>Bacillati</taxon>
        <taxon>Actinomycetota</taxon>
        <taxon>Actinomycetes</taxon>
        <taxon>Micrococcales</taxon>
        <taxon>Tropherymataceae</taxon>
        <taxon>Tropheryma</taxon>
    </lineage>
</organism>
<dbReference type="OrthoDB" id="9771846at2"/>
<dbReference type="STRING" id="203267.TWT_033"/>
<proteinExistence type="predicted"/>
<dbReference type="InterPro" id="IPR029044">
    <property type="entry name" value="Nucleotide-diphossugar_trans"/>
</dbReference>
<name>Q83H29_TROWT</name>